<dbReference type="OrthoDB" id="9090124at2"/>
<dbReference type="SUPFAM" id="SSF57938">
    <property type="entry name" value="DnaJ/Hsp40 cysteine-rich domain"/>
    <property type="match status" value="1"/>
</dbReference>
<sequence>MRIDYKEQAGIAMSARTQLADSVSDRQVTLGALAFADELGAILWRMKYGQDVKRAGMKRATLLLANKVRSSGKFNRARFTGIDKAAKRERNLGGDVERSSTDIVERFAKRIIVEWVADVCVTCSGRGKVAVSVSAVPSPTPCRACDNTGRVLVYEMALPSVPLTRPFAIQEHYRCPACHGRRYLYPDSSTRAAVRTDVCPSCSGTGKAKVDHAARAHALGIPLDVYRRRWEERFHGMLAILDQIDECASDVVRAQMRRGTLHSERS</sequence>
<evidence type="ECO:0000313" key="2">
    <source>
        <dbReference type="Proteomes" id="UP000364291"/>
    </source>
</evidence>
<name>A0A5E5P2T7_9BURK</name>
<dbReference type="Gene3D" id="1.10.274.110">
    <property type="match status" value="1"/>
</dbReference>
<reference evidence="1 2" key="1">
    <citation type="submission" date="2019-08" db="EMBL/GenBank/DDBJ databases">
        <authorList>
            <person name="Peeters C."/>
        </authorList>
    </citation>
    <scope>NUCLEOTIDE SEQUENCE [LARGE SCALE GENOMIC DNA]</scope>
    <source>
        <strain evidence="1 2">LMG 18089</strain>
    </source>
</reference>
<protein>
    <recommendedName>
        <fullName evidence="3">CR-type domain-containing protein</fullName>
    </recommendedName>
</protein>
<proteinExistence type="predicted"/>
<evidence type="ECO:0000313" key="1">
    <source>
        <dbReference type="EMBL" id="VVG70931.1"/>
    </source>
</evidence>
<evidence type="ECO:0008006" key="3">
    <source>
        <dbReference type="Google" id="ProtNLM"/>
    </source>
</evidence>
<dbReference type="InterPro" id="IPR036410">
    <property type="entry name" value="HSP_DnaJ_Cys-rich_dom_sf"/>
</dbReference>
<accession>A0A5E5P2T7</accession>
<dbReference type="AlphaFoldDB" id="A0A5E5P2T7"/>
<dbReference type="Proteomes" id="UP000364291">
    <property type="component" value="Unassembled WGS sequence"/>
</dbReference>
<dbReference type="EMBL" id="CABPSX010000003">
    <property type="protein sequence ID" value="VVG70931.1"/>
    <property type="molecule type" value="Genomic_DNA"/>
</dbReference>
<gene>
    <name evidence="1" type="ORF">PAP18089_01903</name>
</gene>
<organism evidence="1 2">
    <name type="scientific">Pandoraea apista</name>
    <dbReference type="NCBI Taxonomy" id="93218"/>
    <lineage>
        <taxon>Bacteria</taxon>
        <taxon>Pseudomonadati</taxon>
        <taxon>Pseudomonadota</taxon>
        <taxon>Betaproteobacteria</taxon>
        <taxon>Burkholderiales</taxon>
        <taxon>Burkholderiaceae</taxon>
        <taxon>Pandoraea</taxon>
    </lineage>
</organism>
<dbReference type="InterPro" id="IPR038500">
    <property type="entry name" value="Antitermination_sf"/>
</dbReference>